<organism evidence="2 3">
    <name type="scientific">Adiantum capillus-veneris</name>
    <name type="common">Maidenhair fern</name>
    <dbReference type="NCBI Taxonomy" id="13818"/>
    <lineage>
        <taxon>Eukaryota</taxon>
        <taxon>Viridiplantae</taxon>
        <taxon>Streptophyta</taxon>
        <taxon>Embryophyta</taxon>
        <taxon>Tracheophyta</taxon>
        <taxon>Polypodiopsida</taxon>
        <taxon>Polypodiidae</taxon>
        <taxon>Polypodiales</taxon>
        <taxon>Pteridineae</taxon>
        <taxon>Pteridaceae</taxon>
        <taxon>Vittarioideae</taxon>
        <taxon>Adiantum</taxon>
    </lineage>
</organism>
<proteinExistence type="predicted"/>
<accession>A0A9D4UCJ1</accession>
<keyword evidence="3" id="KW-1185">Reference proteome</keyword>
<sequence>MHLHQLMHAENSGLSEVAVTAGRTGVVQRAEDVEIDTHVDNVESGFGTWSYEGRGGAGGKLRPSRRVNKRTPYERPLTGRQVTAGGSSGVSSLPSLNKLTIASRLRSSAKQFIHSSASYLYSVVFKHFPPSLEADKESEGLSISAVQETSEGVPNVHTKQNFPALPDEDVKVVESESCVLDIGKIEEFLKQKHLSREQVGRLTQILQKHMSGTSEENNIVESEKLQDQPVGEAKDTSPIQVARAYMGEQVTRPSGLEATVQASGLAFSQVQSSPEQTLAEDRYLSYPFSRGWARGSASVRVPKRSFAIEDGMSLLGPVRRVRQKTSLLPMANPLLYSRRMTGPNKPSETRMSSPPSQSSQTAMKILETLEKLSPSPQGKLLGATTEKSVNGPQVLDKLSPPSKGKAINSLVSMAMTGADKYPHTSRAKEKIVVQNLNSIASPKPLEAKLSGKPAFGEVKLTGTEFEKPSVKTPSSMPHSRSFLKLSEGFWMNTVFEEMVESQTTSQLSSVDEAQVVSKEEAILTASSSVATFINPSVATFIKADVSTSSTISLSGPVQVSSSLSASFPIVNSSTPPHIVTASHGPTKNLFSVPSFSILAVATEMKPTQSDGAVSSNAADAMSNALAAKPATPLSCSRLTEMSELMVMSSAVVTSECTSESTRIAVPVSFTVETGSSVDAPAEVSGVSSPTLHISHTHVSPSESKDVVIMATESLVQEEGNTMPKKAAISVGASPTFLAANLFNAIPQPSVSATFLSAARTSGTSLLASCVATGVVSGTGLAGASASSLASPFSFSAQSNTTFAPNTYSGISGSSLPYTPASLFGVQSSTSSSEGKPFSATGTTVSSLSVSPFVFGALSTVGSTGREPNLAVKPLLSQSCEVQVPYCLVHQMQLSLGASSISQPEVAAMPSSSMSAPAADSKTASPLATSLFPPSSAPTASGTPAFSVSAVSSSYASSTPLATQPFVFGAGQPNPFIANAFSSSGTENSGFSTTMSGSSSSMFGSNFCSNALNVFAVGSASTSNSSSPFAFGSGLASVLQAPISALSTFGNQTVPAPSNNGQAFGLSGGQSAATAPAPNPFSTAGGAQLGLGFVLGVGGGDKSGRKFIKAKRIGGGKKGR</sequence>
<dbReference type="Proteomes" id="UP000886520">
    <property type="component" value="Chromosome 19"/>
</dbReference>
<feature type="region of interest" description="Disordered" evidence="1">
    <location>
        <begin position="53"/>
        <end position="89"/>
    </location>
</feature>
<dbReference type="AlphaFoldDB" id="A0A9D4UCJ1"/>
<reference evidence="2" key="1">
    <citation type="submission" date="2021-01" db="EMBL/GenBank/DDBJ databases">
        <title>Adiantum capillus-veneris genome.</title>
        <authorList>
            <person name="Fang Y."/>
            <person name="Liao Q."/>
        </authorList>
    </citation>
    <scope>NUCLEOTIDE SEQUENCE</scope>
    <source>
        <strain evidence="2">H3</strain>
        <tissue evidence="2">Leaf</tissue>
    </source>
</reference>
<dbReference type="PANTHER" id="PTHR33416:SF20">
    <property type="entry name" value="NUCLEAR PORE COMPLEX PROTEIN NUP1"/>
    <property type="match status" value="1"/>
</dbReference>
<gene>
    <name evidence="2" type="ORF">GOP47_0019419</name>
</gene>
<evidence type="ECO:0008006" key="4">
    <source>
        <dbReference type="Google" id="ProtNLM"/>
    </source>
</evidence>
<dbReference type="EMBL" id="JABFUD020000019">
    <property type="protein sequence ID" value="KAI5064724.1"/>
    <property type="molecule type" value="Genomic_DNA"/>
</dbReference>
<dbReference type="PANTHER" id="PTHR33416">
    <property type="entry name" value="NUCLEAR PORE COMPLEX PROTEIN NUP1"/>
    <property type="match status" value="1"/>
</dbReference>
<protein>
    <recommendedName>
        <fullName evidence="4">Nuclear pore complex protein</fullName>
    </recommendedName>
</protein>
<feature type="region of interest" description="Disordered" evidence="1">
    <location>
        <begin position="336"/>
        <end position="361"/>
    </location>
</feature>
<feature type="region of interest" description="Disordered" evidence="1">
    <location>
        <begin position="1059"/>
        <end position="1078"/>
    </location>
</feature>
<evidence type="ECO:0000313" key="2">
    <source>
        <dbReference type="EMBL" id="KAI5064724.1"/>
    </source>
</evidence>
<evidence type="ECO:0000313" key="3">
    <source>
        <dbReference type="Proteomes" id="UP000886520"/>
    </source>
</evidence>
<name>A0A9D4UCJ1_ADICA</name>
<dbReference type="OrthoDB" id="653151at2759"/>
<feature type="compositionally biased region" description="Polar residues" evidence="1">
    <location>
        <begin position="344"/>
        <end position="361"/>
    </location>
</feature>
<evidence type="ECO:0000256" key="1">
    <source>
        <dbReference type="SAM" id="MobiDB-lite"/>
    </source>
</evidence>
<feature type="region of interest" description="Disordered" evidence="1">
    <location>
        <begin position="373"/>
        <end position="403"/>
    </location>
</feature>
<comment type="caution">
    <text evidence="2">The sequence shown here is derived from an EMBL/GenBank/DDBJ whole genome shotgun (WGS) entry which is preliminary data.</text>
</comment>
<dbReference type="GO" id="GO:0071763">
    <property type="term" value="P:nuclear membrane organization"/>
    <property type="evidence" value="ECO:0007669"/>
    <property type="project" value="TreeGrafter"/>
</dbReference>
<dbReference type="GO" id="GO:0005635">
    <property type="term" value="C:nuclear envelope"/>
    <property type="evidence" value="ECO:0007669"/>
    <property type="project" value="TreeGrafter"/>
</dbReference>